<reference evidence="4" key="1">
    <citation type="submission" date="2023-08" db="EMBL/GenBank/DDBJ databases">
        <title>Black Yeasts Isolated from many extreme environments.</title>
        <authorList>
            <person name="Coleine C."/>
            <person name="Stajich J.E."/>
            <person name="Selbmann L."/>
        </authorList>
    </citation>
    <scope>NUCLEOTIDE SEQUENCE</scope>
    <source>
        <strain evidence="4">CCFEE 5810</strain>
    </source>
</reference>
<evidence type="ECO:0000256" key="2">
    <source>
        <dbReference type="SAM" id="MobiDB-lite"/>
    </source>
</evidence>
<dbReference type="SUPFAM" id="SSF54211">
    <property type="entry name" value="Ribosomal protein S5 domain 2-like"/>
    <property type="match status" value="1"/>
</dbReference>
<dbReference type="GO" id="GO:0140469">
    <property type="term" value="P:GCN2-mediated signaling"/>
    <property type="evidence" value="ECO:0007669"/>
    <property type="project" value="TreeGrafter"/>
</dbReference>
<dbReference type="PANTHER" id="PTHR16301:SF26">
    <property type="entry name" value="IMPACT FAMILY MEMBER C14C8.09C"/>
    <property type="match status" value="1"/>
</dbReference>
<accession>A0AAN7VMY5</accession>
<dbReference type="InterPro" id="IPR036956">
    <property type="entry name" value="Impact_N_sf"/>
</dbReference>
<evidence type="ECO:0000313" key="4">
    <source>
        <dbReference type="EMBL" id="KAK5694129.1"/>
    </source>
</evidence>
<dbReference type="AlphaFoldDB" id="A0AAN7VMY5"/>
<sequence>MSQKRKRTPDPPPGSTEDVYVSDAIEDRQSKFVGYFSPTLPAKELQNIAEIRSASHKILAWRKEGRQRSLTGNIAQYEVGNDDDGEKYGGKKVQQVLEQMRVTGACVVARWYGGVMLGPARFTHMEDCAKGAVNRWREHEAEEGRKKRKIEEDDVQRGKLAKALADRAGSIEVLRALALEKETKVKSTLVVGMASLESGETPSSSEQTQAVQSSPAAAALVSSQRPAVDYATMSLDRLRALDKARDATIAFLLKRISKAEADLAALGDAQKPP</sequence>
<dbReference type="Proteomes" id="UP001310594">
    <property type="component" value="Unassembled WGS sequence"/>
</dbReference>
<feature type="region of interest" description="Disordered" evidence="2">
    <location>
        <begin position="1"/>
        <end position="21"/>
    </location>
</feature>
<dbReference type="GO" id="GO:0005737">
    <property type="term" value="C:cytoplasm"/>
    <property type="evidence" value="ECO:0007669"/>
    <property type="project" value="TreeGrafter"/>
</dbReference>
<comment type="caution">
    <text evidence="4">The sequence shown here is derived from an EMBL/GenBank/DDBJ whole genome shotgun (WGS) entry which is preliminary data.</text>
</comment>
<proteinExistence type="inferred from homology"/>
<evidence type="ECO:0000313" key="5">
    <source>
        <dbReference type="Proteomes" id="UP001310594"/>
    </source>
</evidence>
<evidence type="ECO:0000256" key="1">
    <source>
        <dbReference type="ARBA" id="ARBA00007665"/>
    </source>
</evidence>
<dbReference type="Gene3D" id="3.30.230.30">
    <property type="entry name" value="Impact, N-terminal domain"/>
    <property type="match status" value="1"/>
</dbReference>
<comment type="similarity">
    <text evidence="1">Belongs to the IMPACT family.</text>
</comment>
<feature type="domain" description="Impact N-terminal" evidence="3">
    <location>
        <begin position="28"/>
        <end position="132"/>
    </location>
</feature>
<dbReference type="Pfam" id="PF01205">
    <property type="entry name" value="Impact_N"/>
    <property type="match status" value="1"/>
</dbReference>
<organism evidence="4 5">
    <name type="scientific">Elasticomyces elasticus</name>
    <dbReference type="NCBI Taxonomy" id="574655"/>
    <lineage>
        <taxon>Eukaryota</taxon>
        <taxon>Fungi</taxon>
        <taxon>Dikarya</taxon>
        <taxon>Ascomycota</taxon>
        <taxon>Pezizomycotina</taxon>
        <taxon>Dothideomycetes</taxon>
        <taxon>Dothideomycetidae</taxon>
        <taxon>Mycosphaerellales</taxon>
        <taxon>Teratosphaeriaceae</taxon>
        <taxon>Elasticomyces</taxon>
    </lineage>
</organism>
<gene>
    <name evidence="4" type="ORF">LTR97_009750</name>
</gene>
<dbReference type="InterPro" id="IPR023582">
    <property type="entry name" value="Impact"/>
</dbReference>
<name>A0AAN7VMY5_9PEZI</name>
<dbReference type="EMBL" id="JAVRQU010000016">
    <property type="protein sequence ID" value="KAK5694129.1"/>
    <property type="molecule type" value="Genomic_DNA"/>
</dbReference>
<dbReference type="PANTHER" id="PTHR16301">
    <property type="entry name" value="IMPACT-RELATED"/>
    <property type="match status" value="1"/>
</dbReference>
<dbReference type="InterPro" id="IPR001498">
    <property type="entry name" value="Impact_N"/>
</dbReference>
<evidence type="ECO:0000259" key="3">
    <source>
        <dbReference type="Pfam" id="PF01205"/>
    </source>
</evidence>
<protein>
    <recommendedName>
        <fullName evidence="3">Impact N-terminal domain-containing protein</fullName>
    </recommendedName>
</protein>
<dbReference type="InterPro" id="IPR020568">
    <property type="entry name" value="Ribosomal_Su5_D2-typ_SF"/>
</dbReference>
<dbReference type="GO" id="GO:0006446">
    <property type="term" value="P:regulation of translational initiation"/>
    <property type="evidence" value="ECO:0007669"/>
    <property type="project" value="TreeGrafter"/>
</dbReference>